<dbReference type="GO" id="GO:0046872">
    <property type="term" value="F:metal ion binding"/>
    <property type="evidence" value="ECO:0007669"/>
    <property type="project" value="UniProtKB-KW"/>
</dbReference>
<dbReference type="InterPro" id="IPR001405">
    <property type="entry name" value="UPF0758"/>
</dbReference>
<dbReference type="Pfam" id="PF04002">
    <property type="entry name" value="RadC"/>
    <property type="match status" value="1"/>
</dbReference>
<evidence type="ECO:0000256" key="5">
    <source>
        <dbReference type="ARBA" id="ARBA00022833"/>
    </source>
</evidence>
<dbReference type="SUPFAM" id="SSF102712">
    <property type="entry name" value="JAB1/MPN domain"/>
    <property type="match status" value="1"/>
</dbReference>
<evidence type="ECO:0000313" key="9">
    <source>
        <dbReference type="EMBL" id="HIU51753.1"/>
    </source>
</evidence>
<dbReference type="GO" id="GO:0006508">
    <property type="term" value="P:proteolysis"/>
    <property type="evidence" value="ECO:0007669"/>
    <property type="project" value="UniProtKB-KW"/>
</dbReference>
<comment type="similarity">
    <text evidence="1 7">Belongs to the UPF0758 family.</text>
</comment>
<dbReference type="AlphaFoldDB" id="A0A9D1M1A9"/>
<dbReference type="InterPro" id="IPR046778">
    <property type="entry name" value="UPF0758_N"/>
</dbReference>
<dbReference type="EMBL" id="DVNH01000026">
    <property type="protein sequence ID" value="HIU51753.1"/>
    <property type="molecule type" value="Genomic_DNA"/>
</dbReference>
<evidence type="ECO:0000313" key="10">
    <source>
        <dbReference type="Proteomes" id="UP000824093"/>
    </source>
</evidence>
<keyword evidence="3" id="KW-0479">Metal-binding</keyword>
<comment type="caution">
    <text evidence="9">The sequence shown here is derived from an EMBL/GenBank/DDBJ whole genome shotgun (WGS) entry which is preliminary data.</text>
</comment>
<evidence type="ECO:0000256" key="2">
    <source>
        <dbReference type="ARBA" id="ARBA00022670"/>
    </source>
</evidence>
<reference evidence="9" key="2">
    <citation type="journal article" date="2021" name="PeerJ">
        <title>Extensive microbial diversity within the chicken gut microbiome revealed by metagenomics and culture.</title>
        <authorList>
            <person name="Gilroy R."/>
            <person name="Ravi A."/>
            <person name="Getino M."/>
            <person name="Pursley I."/>
            <person name="Horton D.L."/>
            <person name="Alikhan N.F."/>
            <person name="Baker D."/>
            <person name="Gharbi K."/>
            <person name="Hall N."/>
            <person name="Watson M."/>
            <person name="Adriaenssens E.M."/>
            <person name="Foster-Nyarko E."/>
            <person name="Jarju S."/>
            <person name="Secka A."/>
            <person name="Antonio M."/>
            <person name="Oren A."/>
            <person name="Chaudhuri R.R."/>
            <person name="La Ragione R."/>
            <person name="Hildebrand F."/>
            <person name="Pallen M.J."/>
        </authorList>
    </citation>
    <scope>NUCLEOTIDE SEQUENCE</scope>
    <source>
        <strain evidence="9">CHK195-15760</strain>
    </source>
</reference>
<sequence length="233" mass="26558">MRLKELPNLERPYEKLELYGEEKLTNSELLAIIIKTGTKEETAIQIAQRVLMLGSREEVVNLNFLQEISLQELMQIKGIGKVKAIQMKAVGEIAKRISKPIKNQKIMIRGTEDVANLLMSEMKQEKRELVKILILNHKNVLLKIKDISFGGTNYAVVAPKEVFVDAVKMQAERVILVHNHPSGDPTPSRQDCEITKRLQVAAEILGIELIDHVIIGNNKYESVFSRLRNERKR</sequence>
<dbReference type="NCBIfam" id="NF000642">
    <property type="entry name" value="PRK00024.1"/>
    <property type="match status" value="1"/>
</dbReference>
<dbReference type="Gene3D" id="3.40.140.10">
    <property type="entry name" value="Cytidine Deaminase, domain 2"/>
    <property type="match status" value="1"/>
</dbReference>
<gene>
    <name evidence="9" type="primary">radC</name>
    <name evidence="9" type="ORF">IAB70_03920</name>
</gene>
<dbReference type="PANTHER" id="PTHR30471">
    <property type="entry name" value="DNA REPAIR PROTEIN RADC"/>
    <property type="match status" value="1"/>
</dbReference>
<accession>A0A9D1M1A9</accession>
<organism evidence="9 10">
    <name type="scientific">Candidatus Merdicola faecigallinarum</name>
    <dbReference type="NCBI Taxonomy" id="2840862"/>
    <lineage>
        <taxon>Bacteria</taxon>
        <taxon>Bacillati</taxon>
        <taxon>Bacillota</taxon>
        <taxon>Clostridia</taxon>
        <taxon>Candidatus Merdicola</taxon>
    </lineage>
</organism>
<dbReference type="PANTHER" id="PTHR30471:SF3">
    <property type="entry name" value="UPF0758 PROTEIN YEES-RELATED"/>
    <property type="match status" value="1"/>
</dbReference>
<keyword evidence="6" id="KW-0482">Metalloprotease</keyword>
<dbReference type="InterPro" id="IPR037518">
    <property type="entry name" value="MPN"/>
</dbReference>
<dbReference type="Proteomes" id="UP000824093">
    <property type="component" value="Unassembled WGS sequence"/>
</dbReference>
<dbReference type="GO" id="GO:0008237">
    <property type="term" value="F:metallopeptidase activity"/>
    <property type="evidence" value="ECO:0007669"/>
    <property type="project" value="UniProtKB-KW"/>
</dbReference>
<evidence type="ECO:0000256" key="4">
    <source>
        <dbReference type="ARBA" id="ARBA00022801"/>
    </source>
</evidence>
<reference evidence="9" key="1">
    <citation type="submission" date="2020-10" db="EMBL/GenBank/DDBJ databases">
        <authorList>
            <person name="Gilroy R."/>
        </authorList>
    </citation>
    <scope>NUCLEOTIDE SEQUENCE</scope>
    <source>
        <strain evidence="9">CHK195-15760</strain>
    </source>
</reference>
<dbReference type="PROSITE" id="PS50249">
    <property type="entry name" value="MPN"/>
    <property type="match status" value="1"/>
</dbReference>
<evidence type="ECO:0000256" key="1">
    <source>
        <dbReference type="ARBA" id="ARBA00010243"/>
    </source>
</evidence>
<dbReference type="PROSITE" id="PS01302">
    <property type="entry name" value="UPF0758"/>
    <property type="match status" value="1"/>
</dbReference>
<evidence type="ECO:0000256" key="3">
    <source>
        <dbReference type="ARBA" id="ARBA00022723"/>
    </source>
</evidence>
<keyword evidence="5" id="KW-0862">Zinc</keyword>
<protein>
    <submittedName>
        <fullName evidence="9">DNA repair protein RadC</fullName>
    </submittedName>
</protein>
<proteinExistence type="inferred from homology"/>
<dbReference type="InterPro" id="IPR025657">
    <property type="entry name" value="RadC_JAB"/>
</dbReference>
<dbReference type="InterPro" id="IPR020891">
    <property type="entry name" value="UPF0758_CS"/>
</dbReference>
<dbReference type="CDD" id="cd08071">
    <property type="entry name" value="MPN_DUF2466"/>
    <property type="match status" value="1"/>
</dbReference>
<evidence type="ECO:0000259" key="8">
    <source>
        <dbReference type="PROSITE" id="PS50249"/>
    </source>
</evidence>
<dbReference type="Pfam" id="PF20582">
    <property type="entry name" value="UPF0758_N"/>
    <property type="match status" value="1"/>
</dbReference>
<keyword evidence="4" id="KW-0378">Hydrolase</keyword>
<evidence type="ECO:0000256" key="7">
    <source>
        <dbReference type="RuleBase" id="RU003797"/>
    </source>
</evidence>
<keyword evidence="2" id="KW-0645">Protease</keyword>
<name>A0A9D1M1A9_9FIRM</name>
<evidence type="ECO:0000256" key="6">
    <source>
        <dbReference type="ARBA" id="ARBA00023049"/>
    </source>
</evidence>
<dbReference type="NCBIfam" id="TIGR00608">
    <property type="entry name" value="radc"/>
    <property type="match status" value="1"/>
</dbReference>
<feature type="domain" description="MPN" evidence="8">
    <location>
        <begin position="107"/>
        <end position="229"/>
    </location>
</feature>